<dbReference type="RefSeq" id="WP_086889161.1">
    <property type="nucleotide sequence ID" value="NZ_CP019893.1"/>
</dbReference>
<keyword evidence="2" id="KW-1185">Reference proteome</keyword>
<protein>
    <submittedName>
        <fullName evidence="1">Uncharacterized protein</fullName>
    </submittedName>
</protein>
<accession>A0A2Z2HU60</accession>
<proteinExistence type="predicted"/>
<dbReference type="GeneID" id="32895290"/>
<dbReference type="Proteomes" id="UP000250088">
    <property type="component" value="Chromosome"/>
</dbReference>
<gene>
    <name evidence="1" type="ORF">B1756_14410</name>
</gene>
<dbReference type="KEGG" id="naj:B1756_14410"/>
<dbReference type="AlphaFoldDB" id="A0A2Z2HU60"/>
<evidence type="ECO:0000313" key="1">
    <source>
        <dbReference type="EMBL" id="ARS90796.1"/>
    </source>
</evidence>
<name>A0A2Z2HU60_9EURY</name>
<sequence length="130" mass="15178">MIGPSPAMISQRYVDRIDDPELDLKAKEYIAIVFEERDIPCFVGLALVSERLLREAHSLEEVPVMDEVPRTDVLIDHYNQIDRFDDIENSLLKHIERELHPIEADVKAIEFNDEVRIYSASRRWACEVEI</sequence>
<evidence type="ECO:0000313" key="2">
    <source>
        <dbReference type="Proteomes" id="UP000250088"/>
    </source>
</evidence>
<organism evidence="1 2">
    <name type="scientific">Natrarchaeobaculum aegyptiacum</name>
    <dbReference type="NCBI Taxonomy" id="745377"/>
    <lineage>
        <taxon>Archaea</taxon>
        <taxon>Methanobacteriati</taxon>
        <taxon>Methanobacteriota</taxon>
        <taxon>Stenosarchaea group</taxon>
        <taxon>Halobacteria</taxon>
        <taxon>Halobacteriales</taxon>
        <taxon>Natrialbaceae</taxon>
        <taxon>Natrarchaeobaculum</taxon>
    </lineage>
</organism>
<dbReference type="EMBL" id="CP019893">
    <property type="protein sequence ID" value="ARS90796.1"/>
    <property type="molecule type" value="Genomic_DNA"/>
</dbReference>
<reference evidence="2" key="1">
    <citation type="submission" date="2017-02" db="EMBL/GenBank/DDBJ databases">
        <title>Natronthermophilus aegyptiacus gen. nov.,sp. nov., an aerobic, extremely halophilic alkalithermophilic archaeon isolated from the athalassohaline Wadi An Natrun, Egypt.</title>
        <authorList>
            <person name="Zhao B."/>
        </authorList>
    </citation>
    <scope>NUCLEOTIDE SEQUENCE [LARGE SCALE GENOMIC DNA]</scope>
    <source>
        <strain evidence="2">JW/NM-HA 15</strain>
    </source>
</reference>